<dbReference type="InterPro" id="IPR023313">
    <property type="entry name" value="UBQ-conjugating_AS"/>
</dbReference>
<comment type="pathway">
    <text evidence="1">Protein modification; protein ubiquitination.</text>
</comment>
<evidence type="ECO:0000256" key="1">
    <source>
        <dbReference type="ARBA" id="ARBA00004906"/>
    </source>
</evidence>
<dbReference type="InterPro" id="IPR000608">
    <property type="entry name" value="UBC"/>
</dbReference>
<feature type="compositionally biased region" description="Basic and acidic residues" evidence="8">
    <location>
        <begin position="18"/>
        <end position="31"/>
    </location>
</feature>
<comment type="caution">
    <text evidence="10">The sequence shown here is derived from an EMBL/GenBank/DDBJ whole genome shotgun (WGS) entry which is preliminary data.</text>
</comment>
<dbReference type="Proteomes" id="UP000466442">
    <property type="component" value="Linkage Group LG1"/>
</dbReference>
<dbReference type="EMBL" id="WIXP02000001">
    <property type="protein sequence ID" value="KAF6216468.1"/>
    <property type="molecule type" value="Genomic_DNA"/>
</dbReference>
<keyword evidence="4" id="KW-0547">Nucleotide-binding</keyword>
<dbReference type="PANTHER" id="PTHR24067">
    <property type="entry name" value="UBIQUITIN-CONJUGATING ENZYME E2"/>
    <property type="match status" value="1"/>
</dbReference>
<evidence type="ECO:0000256" key="3">
    <source>
        <dbReference type="ARBA" id="ARBA00022679"/>
    </source>
</evidence>
<protein>
    <recommendedName>
        <fullName evidence="9">UBC core domain-containing protein</fullName>
    </recommendedName>
</protein>
<dbReference type="SMART" id="SM00212">
    <property type="entry name" value="UBCc"/>
    <property type="match status" value="1"/>
</dbReference>
<organism evidence="10 11">
    <name type="scientific">Apolygus lucorum</name>
    <name type="common">Small green plant bug</name>
    <name type="synonym">Lygocoris lucorum</name>
    <dbReference type="NCBI Taxonomy" id="248454"/>
    <lineage>
        <taxon>Eukaryota</taxon>
        <taxon>Metazoa</taxon>
        <taxon>Ecdysozoa</taxon>
        <taxon>Arthropoda</taxon>
        <taxon>Hexapoda</taxon>
        <taxon>Insecta</taxon>
        <taxon>Pterygota</taxon>
        <taxon>Neoptera</taxon>
        <taxon>Paraneoptera</taxon>
        <taxon>Hemiptera</taxon>
        <taxon>Heteroptera</taxon>
        <taxon>Panheteroptera</taxon>
        <taxon>Cimicomorpha</taxon>
        <taxon>Miridae</taxon>
        <taxon>Mirini</taxon>
        <taxon>Apolygus</taxon>
    </lineage>
</organism>
<feature type="region of interest" description="Disordered" evidence="8">
    <location>
        <begin position="1"/>
        <end position="45"/>
    </location>
</feature>
<keyword evidence="3" id="KW-0808">Transferase</keyword>
<dbReference type="FunFam" id="3.10.110.10:FF:000009">
    <property type="entry name" value="Ubiquitin-conjugating enzyme E2 R2"/>
    <property type="match status" value="1"/>
</dbReference>
<feature type="domain" description="UBC core" evidence="9">
    <location>
        <begin position="268"/>
        <end position="434"/>
    </location>
</feature>
<evidence type="ECO:0000256" key="8">
    <source>
        <dbReference type="SAM" id="MobiDB-lite"/>
    </source>
</evidence>
<reference evidence="10" key="1">
    <citation type="journal article" date="2021" name="Mol. Ecol. Resour.">
        <title>Apolygus lucorum genome provides insights into omnivorousness and mesophyll feeding.</title>
        <authorList>
            <person name="Liu Y."/>
            <person name="Liu H."/>
            <person name="Wang H."/>
            <person name="Huang T."/>
            <person name="Liu B."/>
            <person name="Yang B."/>
            <person name="Yin L."/>
            <person name="Li B."/>
            <person name="Zhang Y."/>
            <person name="Zhang S."/>
            <person name="Jiang F."/>
            <person name="Zhang X."/>
            <person name="Ren Y."/>
            <person name="Wang B."/>
            <person name="Wang S."/>
            <person name="Lu Y."/>
            <person name="Wu K."/>
            <person name="Fan W."/>
            <person name="Wang G."/>
        </authorList>
    </citation>
    <scope>NUCLEOTIDE SEQUENCE</scope>
    <source>
        <strain evidence="10">12Hb</strain>
    </source>
</reference>
<evidence type="ECO:0000259" key="9">
    <source>
        <dbReference type="PROSITE" id="PS50127"/>
    </source>
</evidence>
<feature type="compositionally biased region" description="Basic and acidic residues" evidence="8">
    <location>
        <begin position="1"/>
        <end position="11"/>
    </location>
</feature>
<dbReference type="InterPro" id="IPR050113">
    <property type="entry name" value="Ub_conjugating_enzyme"/>
</dbReference>
<evidence type="ECO:0000313" key="10">
    <source>
        <dbReference type="EMBL" id="KAF6216468.1"/>
    </source>
</evidence>
<proteinExistence type="predicted"/>
<sequence>MDSHQSVADRVRQRRREHSVQDEEESIHNEDVAFADAGDQQPEQPQLPFLVNDLLRQFAEMTREFQSMRERELQRPGPATREKIDIIHPPTYDGSTPWDEYWAQFRAIKTANDWGPTTAAVRLMAALRGSALAAVCNVPEDQRYLSTMEDALSRRFGAQGQARLFLARLRQRIQGASEDVASFAADVESLARRAMPSEEAREAVAVEQFLNGLRNQRVRELVISGDPTTLRDAMTRAAMLEAGLCSNRLQQVRSVAWDDDTSLQPTGSAVRALALEYKSLQEEPVEGFRVKLAQEDNLFEWEVAIFGPPDTLYQGGYFKAHMKFPPDYPYSPPSIRFLTKVWHPNVYENGDLCISILHPPVDDPQSGELPCERWNPTQNVRTILLSVISLLNEPNTFSPANVDASVMYRRWRDSKGMDKEYENIIRKQVSGGRAEAEKDGVEIPMTLEDYCIKTRVRAPETNMDMTDFYVDDYDIEDDDEEDMSGDEYEDGDDSGNGES</sequence>
<evidence type="ECO:0000256" key="6">
    <source>
        <dbReference type="ARBA" id="ARBA00022840"/>
    </source>
</evidence>
<name>A0A8S9Y7I3_APOLU</name>
<feature type="region of interest" description="Disordered" evidence="8">
    <location>
        <begin position="472"/>
        <end position="499"/>
    </location>
</feature>
<evidence type="ECO:0000313" key="11">
    <source>
        <dbReference type="Proteomes" id="UP000466442"/>
    </source>
</evidence>
<dbReference type="GO" id="GO:0005524">
    <property type="term" value="F:ATP binding"/>
    <property type="evidence" value="ECO:0007669"/>
    <property type="project" value="UniProtKB-KW"/>
</dbReference>
<dbReference type="AlphaFoldDB" id="A0A8S9Y7I3"/>
<dbReference type="PROSITE" id="PS50127">
    <property type="entry name" value="UBC_2"/>
    <property type="match status" value="1"/>
</dbReference>
<evidence type="ECO:0000256" key="7">
    <source>
        <dbReference type="PROSITE-ProRule" id="PRU10133"/>
    </source>
</evidence>
<keyword evidence="2" id="KW-0597">Phosphoprotein</keyword>
<evidence type="ECO:0000256" key="5">
    <source>
        <dbReference type="ARBA" id="ARBA00022786"/>
    </source>
</evidence>
<accession>A0A8S9Y7I3</accession>
<feature type="active site" description="Glycyl thioester intermediate" evidence="7">
    <location>
        <position position="353"/>
    </location>
</feature>
<dbReference type="GO" id="GO:0061631">
    <property type="term" value="F:ubiquitin conjugating enzyme activity"/>
    <property type="evidence" value="ECO:0007669"/>
    <property type="project" value="UniProtKB-ARBA"/>
</dbReference>
<dbReference type="SUPFAM" id="SSF54495">
    <property type="entry name" value="UBC-like"/>
    <property type="match status" value="1"/>
</dbReference>
<dbReference type="PROSITE" id="PS00183">
    <property type="entry name" value="UBC_1"/>
    <property type="match status" value="1"/>
</dbReference>
<dbReference type="Gene3D" id="3.10.110.10">
    <property type="entry name" value="Ubiquitin Conjugating Enzyme"/>
    <property type="match status" value="1"/>
</dbReference>
<evidence type="ECO:0000256" key="2">
    <source>
        <dbReference type="ARBA" id="ARBA00022553"/>
    </source>
</evidence>
<dbReference type="OrthoDB" id="19692at2759"/>
<dbReference type="CDD" id="cd23803">
    <property type="entry name" value="UBCc_UBE2R"/>
    <property type="match status" value="1"/>
</dbReference>
<keyword evidence="11" id="KW-1185">Reference proteome</keyword>
<dbReference type="Pfam" id="PF00179">
    <property type="entry name" value="UQ_con"/>
    <property type="match status" value="1"/>
</dbReference>
<evidence type="ECO:0000256" key="4">
    <source>
        <dbReference type="ARBA" id="ARBA00022741"/>
    </source>
</evidence>
<gene>
    <name evidence="10" type="ORF">GE061_000810</name>
</gene>
<keyword evidence="5" id="KW-0833">Ubl conjugation pathway</keyword>
<keyword evidence="6" id="KW-0067">ATP-binding</keyword>
<dbReference type="InterPro" id="IPR016135">
    <property type="entry name" value="UBQ-conjugating_enzyme/RWD"/>
</dbReference>